<protein>
    <recommendedName>
        <fullName evidence="1">Protein phosphatase</fullName>
        <ecNumber evidence="1">3.1.3.16</ecNumber>
    </recommendedName>
</protein>
<organism evidence="4 5">
    <name type="scientific">Ophiocordyceps unilateralis</name>
    <name type="common">Zombie-ant fungus</name>
    <name type="synonym">Torrubia unilateralis</name>
    <dbReference type="NCBI Taxonomy" id="268505"/>
    <lineage>
        <taxon>Eukaryota</taxon>
        <taxon>Fungi</taxon>
        <taxon>Dikarya</taxon>
        <taxon>Ascomycota</taxon>
        <taxon>Pezizomycotina</taxon>
        <taxon>Sordariomycetes</taxon>
        <taxon>Hypocreomycetidae</taxon>
        <taxon>Hypocreales</taxon>
        <taxon>Ophiocordycipitaceae</taxon>
        <taxon>Ophiocordyceps</taxon>
    </lineage>
</organism>
<dbReference type="Proteomes" id="UP000037136">
    <property type="component" value="Unassembled WGS sequence"/>
</dbReference>
<feature type="domain" description="PPM-type phosphatase" evidence="3">
    <location>
        <begin position="82"/>
        <end position="361"/>
    </location>
</feature>
<keyword evidence="1" id="KW-0904">Protein phosphatase</keyword>
<keyword evidence="1" id="KW-0479">Metal-binding</keyword>
<comment type="catalytic activity">
    <reaction evidence="1">
        <text>O-phospho-L-threonyl-[protein] + H2O = L-threonyl-[protein] + phosphate</text>
        <dbReference type="Rhea" id="RHEA:47004"/>
        <dbReference type="Rhea" id="RHEA-COMP:11060"/>
        <dbReference type="Rhea" id="RHEA-COMP:11605"/>
        <dbReference type="ChEBI" id="CHEBI:15377"/>
        <dbReference type="ChEBI" id="CHEBI:30013"/>
        <dbReference type="ChEBI" id="CHEBI:43474"/>
        <dbReference type="ChEBI" id="CHEBI:61977"/>
        <dbReference type="EC" id="3.1.3.16"/>
    </reaction>
</comment>
<reference evidence="4 5" key="2">
    <citation type="journal article" date="2017" name="Sci. Rep.">
        <title>Ant-infecting Ophiocordyceps genomes reveal a high diversity of potential behavioral manipulation genes and a possible major role for enterotoxins.</title>
        <authorList>
            <person name="de Bekker C."/>
            <person name="Ohm R.A."/>
            <person name="Evans H.C."/>
            <person name="Brachmann A."/>
            <person name="Hughes D.P."/>
        </authorList>
    </citation>
    <scope>NUCLEOTIDE SEQUENCE [LARGE SCALE GENOMIC DNA]</scope>
    <source>
        <strain evidence="4 5">SC16a</strain>
    </source>
</reference>
<gene>
    <name evidence="4" type="ORF">XA68_16364</name>
</gene>
<comment type="catalytic activity">
    <reaction evidence="1">
        <text>O-phospho-L-seryl-[protein] + H2O = L-seryl-[protein] + phosphate</text>
        <dbReference type="Rhea" id="RHEA:20629"/>
        <dbReference type="Rhea" id="RHEA-COMP:9863"/>
        <dbReference type="Rhea" id="RHEA-COMP:11604"/>
        <dbReference type="ChEBI" id="CHEBI:15377"/>
        <dbReference type="ChEBI" id="CHEBI:29999"/>
        <dbReference type="ChEBI" id="CHEBI:43474"/>
        <dbReference type="ChEBI" id="CHEBI:83421"/>
        <dbReference type="EC" id="3.1.3.16"/>
    </reaction>
</comment>
<dbReference type="OrthoDB" id="60843at2759"/>
<accession>A0A2A9PKJ2</accession>
<dbReference type="PROSITE" id="PS51746">
    <property type="entry name" value="PPM_2"/>
    <property type="match status" value="1"/>
</dbReference>
<keyword evidence="1" id="KW-0378">Hydrolase</keyword>
<dbReference type="PANTHER" id="PTHR12320">
    <property type="entry name" value="PROTEIN PHOSPHATASE 2C"/>
    <property type="match status" value="1"/>
</dbReference>
<keyword evidence="1" id="KW-0464">Manganese</keyword>
<dbReference type="PANTHER" id="PTHR12320:SF1">
    <property type="entry name" value="PROTEIN PHOSPHATASE PTC7 HOMOLOG"/>
    <property type="match status" value="1"/>
</dbReference>
<dbReference type="InterPro" id="IPR039123">
    <property type="entry name" value="PPTC7"/>
</dbReference>
<evidence type="ECO:0000313" key="4">
    <source>
        <dbReference type="EMBL" id="PFH61744.1"/>
    </source>
</evidence>
<dbReference type="InterPro" id="IPR036457">
    <property type="entry name" value="PPM-type-like_dom_sf"/>
</dbReference>
<keyword evidence="1" id="KW-0460">Magnesium</keyword>
<keyword evidence="2" id="KW-0732">Signal</keyword>
<evidence type="ECO:0000256" key="1">
    <source>
        <dbReference type="RuleBase" id="RU366020"/>
    </source>
</evidence>
<dbReference type="GO" id="GO:0046872">
    <property type="term" value="F:metal ion binding"/>
    <property type="evidence" value="ECO:0007669"/>
    <property type="project" value="UniProtKB-UniRule"/>
</dbReference>
<evidence type="ECO:0000259" key="3">
    <source>
        <dbReference type="PROSITE" id="PS51746"/>
    </source>
</evidence>
<comment type="cofactor">
    <cofactor evidence="1">
        <name>Mg(2+)</name>
        <dbReference type="ChEBI" id="CHEBI:18420"/>
    </cofactor>
</comment>
<reference evidence="4 5" key="1">
    <citation type="journal article" date="2015" name="BMC Genomics">
        <title>Gene expression during zombie ant biting behavior reflects the complexity underlying fungal parasitic behavioral manipulation.</title>
        <authorList>
            <person name="de Bekker C."/>
            <person name="Ohm R.A."/>
            <person name="Loreto R.G."/>
            <person name="Sebastian A."/>
            <person name="Albert I."/>
            <person name="Merrow M."/>
            <person name="Brachmann A."/>
            <person name="Hughes D.P."/>
        </authorList>
    </citation>
    <scope>NUCLEOTIDE SEQUENCE [LARGE SCALE GENOMIC DNA]</scope>
    <source>
        <strain evidence="4 5">SC16a</strain>
    </source>
</reference>
<dbReference type="EC" id="3.1.3.16" evidence="1"/>
<feature type="signal peptide" evidence="2">
    <location>
        <begin position="1"/>
        <end position="17"/>
    </location>
</feature>
<dbReference type="SMART" id="SM00332">
    <property type="entry name" value="PP2Cc"/>
    <property type="match status" value="1"/>
</dbReference>
<dbReference type="EMBL" id="LAZP02000056">
    <property type="protein sequence ID" value="PFH61744.1"/>
    <property type="molecule type" value="Genomic_DNA"/>
</dbReference>
<comment type="cofactor">
    <cofactor evidence="1">
        <name>Mn(2+)</name>
        <dbReference type="ChEBI" id="CHEBI:29035"/>
    </cofactor>
</comment>
<keyword evidence="5" id="KW-1185">Reference proteome</keyword>
<name>A0A2A9PKJ2_OPHUN</name>
<sequence>MAASMAVRLILWRPWLSWTLRRPNCALSASHSTAASAPASFEEPEPTAVKNPATSRFTYHLGAAFVSKDGNEGHFYHGGRPQLRDALTREQLDSGEDAFFISTIGDAGHHSFGVADGVGGCKSDDVDPADFSRGICDSMARFCSHGKLITPSRLMQMGYDAVCRQKKAQGGSSTACVAVADPSGVVEVANLGDSGFLHLRPNAIIYRSKGQSHDFNTPYQLRCPKPSSNVLVLGDRPDDADVVYHSVRHGDILILATDGLLDNQYGHDILRKVNHVMLSSGAWQPTQSRGLGVSDNLRSLIDMGSGCPLHTELARVLTRSARTASLSNVDGPFAKKVQQHDPAAHYFGGKQDDITVVVGIVCDEAVAG</sequence>
<dbReference type="SUPFAM" id="SSF81606">
    <property type="entry name" value="PP2C-like"/>
    <property type="match status" value="1"/>
</dbReference>
<comment type="caution">
    <text evidence="4">The sequence shown here is derived from an EMBL/GenBank/DDBJ whole genome shotgun (WGS) entry which is preliminary data.</text>
</comment>
<comment type="similarity">
    <text evidence="1">Belongs to the PP2C family.</text>
</comment>
<feature type="chain" id="PRO_5013061028" description="Protein phosphatase" evidence="2">
    <location>
        <begin position="18"/>
        <end position="368"/>
    </location>
</feature>
<dbReference type="AlphaFoldDB" id="A0A2A9PKJ2"/>
<dbReference type="InterPro" id="IPR001932">
    <property type="entry name" value="PPM-type_phosphatase-like_dom"/>
</dbReference>
<dbReference type="GO" id="GO:0004722">
    <property type="term" value="F:protein serine/threonine phosphatase activity"/>
    <property type="evidence" value="ECO:0007669"/>
    <property type="project" value="UniProtKB-EC"/>
</dbReference>
<evidence type="ECO:0000256" key="2">
    <source>
        <dbReference type="SAM" id="SignalP"/>
    </source>
</evidence>
<evidence type="ECO:0000313" key="5">
    <source>
        <dbReference type="Proteomes" id="UP000037136"/>
    </source>
</evidence>
<dbReference type="Gene3D" id="3.60.40.10">
    <property type="entry name" value="PPM-type phosphatase domain"/>
    <property type="match status" value="1"/>
</dbReference>
<dbReference type="STRING" id="268505.A0A2A9PKJ2"/>
<proteinExistence type="inferred from homology"/>